<keyword evidence="5" id="KW-1185">Reference proteome</keyword>
<evidence type="ECO:0000256" key="1">
    <source>
        <dbReference type="ARBA" id="ARBA00023125"/>
    </source>
</evidence>
<feature type="domain" description="HTH cro/C1-type" evidence="3">
    <location>
        <begin position="19"/>
        <end position="73"/>
    </location>
</feature>
<organism evidence="4 5">
    <name type="scientific">Deinococcus antarcticus</name>
    <dbReference type="NCBI Taxonomy" id="1298767"/>
    <lineage>
        <taxon>Bacteria</taxon>
        <taxon>Thermotogati</taxon>
        <taxon>Deinococcota</taxon>
        <taxon>Deinococci</taxon>
        <taxon>Deinococcales</taxon>
        <taxon>Deinococcaceae</taxon>
        <taxon>Deinococcus</taxon>
    </lineage>
</organism>
<dbReference type="Proteomes" id="UP001595748">
    <property type="component" value="Unassembled WGS sequence"/>
</dbReference>
<keyword evidence="1" id="KW-0238">DNA-binding</keyword>
<sequence>MPASKRPASYARKTFGIRLREARWERDLTLEDVAEKADMNWSYIAQVERGERNVSIDNLAALADAVGVALPDLLQPFPAGTDDQKTQAVSKKKKQTNG</sequence>
<dbReference type="InterPro" id="IPR001387">
    <property type="entry name" value="Cro/C1-type_HTH"/>
</dbReference>
<evidence type="ECO:0000256" key="2">
    <source>
        <dbReference type="SAM" id="MobiDB-lite"/>
    </source>
</evidence>
<name>A0ABV8A9N6_9DEIO</name>
<evidence type="ECO:0000259" key="3">
    <source>
        <dbReference type="PROSITE" id="PS50943"/>
    </source>
</evidence>
<dbReference type="PANTHER" id="PTHR46797:SF1">
    <property type="entry name" value="METHYLPHOSPHONATE SYNTHASE"/>
    <property type="match status" value="1"/>
</dbReference>
<dbReference type="InterPro" id="IPR010982">
    <property type="entry name" value="Lambda_DNA-bd_dom_sf"/>
</dbReference>
<reference evidence="5" key="1">
    <citation type="journal article" date="2019" name="Int. J. Syst. Evol. Microbiol.">
        <title>The Global Catalogue of Microorganisms (GCM) 10K type strain sequencing project: providing services to taxonomists for standard genome sequencing and annotation.</title>
        <authorList>
            <consortium name="The Broad Institute Genomics Platform"/>
            <consortium name="The Broad Institute Genome Sequencing Center for Infectious Disease"/>
            <person name="Wu L."/>
            <person name="Ma J."/>
        </authorList>
    </citation>
    <scope>NUCLEOTIDE SEQUENCE [LARGE SCALE GENOMIC DNA]</scope>
    <source>
        <strain evidence="5">CCTCC AB 2013263</strain>
    </source>
</reference>
<proteinExistence type="predicted"/>
<dbReference type="PROSITE" id="PS50943">
    <property type="entry name" value="HTH_CROC1"/>
    <property type="match status" value="1"/>
</dbReference>
<dbReference type="PANTHER" id="PTHR46797">
    <property type="entry name" value="HTH-TYPE TRANSCRIPTIONAL REGULATOR"/>
    <property type="match status" value="1"/>
</dbReference>
<dbReference type="Gene3D" id="1.10.260.40">
    <property type="entry name" value="lambda repressor-like DNA-binding domains"/>
    <property type="match status" value="1"/>
</dbReference>
<dbReference type="InterPro" id="IPR050807">
    <property type="entry name" value="TransReg_Diox_bact_type"/>
</dbReference>
<accession>A0ABV8A9N6</accession>
<dbReference type="SMART" id="SM00530">
    <property type="entry name" value="HTH_XRE"/>
    <property type="match status" value="1"/>
</dbReference>
<protein>
    <submittedName>
        <fullName evidence="4">Helix-turn-helix domain-containing protein</fullName>
    </submittedName>
</protein>
<dbReference type="CDD" id="cd00093">
    <property type="entry name" value="HTH_XRE"/>
    <property type="match status" value="1"/>
</dbReference>
<dbReference type="RefSeq" id="WP_380077780.1">
    <property type="nucleotide sequence ID" value="NZ_JBHRZF010000130.1"/>
</dbReference>
<evidence type="ECO:0000313" key="5">
    <source>
        <dbReference type="Proteomes" id="UP001595748"/>
    </source>
</evidence>
<evidence type="ECO:0000313" key="4">
    <source>
        <dbReference type="EMBL" id="MFC3861158.1"/>
    </source>
</evidence>
<gene>
    <name evidence="4" type="ORF">ACFOPQ_10350</name>
</gene>
<dbReference type="Pfam" id="PF13560">
    <property type="entry name" value="HTH_31"/>
    <property type="match status" value="1"/>
</dbReference>
<feature type="region of interest" description="Disordered" evidence="2">
    <location>
        <begin position="76"/>
        <end position="98"/>
    </location>
</feature>
<dbReference type="SUPFAM" id="SSF47413">
    <property type="entry name" value="lambda repressor-like DNA-binding domains"/>
    <property type="match status" value="1"/>
</dbReference>
<comment type="caution">
    <text evidence="4">The sequence shown here is derived from an EMBL/GenBank/DDBJ whole genome shotgun (WGS) entry which is preliminary data.</text>
</comment>
<dbReference type="EMBL" id="JBHRZF010000130">
    <property type="protein sequence ID" value="MFC3861158.1"/>
    <property type="molecule type" value="Genomic_DNA"/>
</dbReference>